<dbReference type="Pfam" id="PF10448">
    <property type="entry name" value="POC3_POC4"/>
    <property type="match status" value="1"/>
</dbReference>
<keyword evidence="2" id="KW-1185">Reference proteome</keyword>
<protein>
    <submittedName>
        <fullName evidence="1">Uncharacterized protein</fullName>
    </submittedName>
</protein>
<accession>A0AAV5R298</accession>
<dbReference type="AlphaFoldDB" id="A0AAV5R298"/>
<comment type="caution">
    <text evidence="1">The sequence shown here is derived from an EMBL/GenBank/DDBJ whole genome shotgun (WGS) entry which is preliminary data.</text>
</comment>
<gene>
    <name evidence="1" type="ORF">DAPK24_016630</name>
</gene>
<evidence type="ECO:0000313" key="2">
    <source>
        <dbReference type="Proteomes" id="UP001378960"/>
    </source>
</evidence>
<dbReference type="EMBL" id="BTGB01000001">
    <property type="protein sequence ID" value="GMM45088.1"/>
    <property type="molecule type" value="Genomic_DNA"/>
</dbReference>
<dbReference type="InterPro" id="IPR018854">
    <property type="entry name" value="Psome_chaperone_3/4"/>
</dbReference>
<name>A0AAV5R298_PICKL</name>
<evidence type="ECO:0000313" key="1">
    <source>
        <dbReference type="EMBL" id="GMM45088.1"/>
    </source>
</evidence>
<reference evidence="1 2" key="1">
    <citation type="journal article" date="2023" name="Elife">
        <title>Identification of key yeast species and microbe-microbe interactions impacting larval growth of Drosophila in the wild.</title>
        <authorList>
            <person name="Mure A."/>
            <person name="Sugiura Y."/>
            <person name="Maeda R."/>
            <person name="Honda K."/>
            <person name="Sakurai N."/>
            <person name="Takahashi Y."/>
            <person name="Watada M."/>
            <person name="Katoh T."/>
            <person name="Gotoh A."/>
            <person name="Gotoh Y."/>
            <person name="Taniguchi I."/>
            <person name="Nakamura K."/>
            <person name="Hayashi T."/>
            <person name="Katayama T."/>
            <person name="Uemura T."/>
            <person name="Hattori Y."/>
        </authorList>
    </citation>
    <scope>NUCLEOTIDE SEQUENCE [LARGE SCALE GENOMIC DNA]</scope>
    <source>
        <strain evidence="1 2">PK-24</strain>
    </source>
</reference>
<dbReference type="Gene3D" id="3.30.230.100">
    <property type="match status" value="1"/>
</dbReference>
<sequence length="133" mass="15028">MPVDKKTQTITSTITPPFGDKFQIAAILPIEQPIPETGKLQKIPISIHLSKSGTVTPLGSYIYSIINHRNDEVYQTLLNNSEEFLVDMGMKIGRLISKKFKVPSYVSISGNWNIEELLMTIQLTIKFIQESYI</sequence>
<dbReference type="Proteomes" id="UP001378960">
    <property type="component" value="Unassembled WGS sequence"/>
</dbReference>
<proteinExistence type="predicted"/>
<organism evidence="1 2">
    <name type="scientific">Pichia kluyveri</name>
    <name type="common">Yeast</name>
    <dbReference type="NCBI Taxonomy" id="36015"/>
    <lineage>
        <taxon>Eukaryota</taxon>
        <taxon>Fungi</taxon>
        <taxon>Dikarya</taxon>
        <taxon>Ascomycota</taxon>
        <taxon>Saccharomycotina</taxon>
        <taxon>Pichiomycetes</taxon>
        <taxon>Pichiales</taxon>
        <taxon>Pichiaceae</taxon>
        <taxon>Pichia</taxon>
    </lineage>
</organism>